<feature type="transmembrane region" description="Helical" evidence="1">
    <location>
        <begin position="228"/>
        <end position="249"/>
    </location>
</feature>
<gene>
    <name evidence="3" type="ORF">SMD27_04880</name>
</gene>
<keyword evidence="1" id="KW-0812">Transmembrane</keyword>
<dbReference type="EMBL" id="JAXCLW010000001">
    <property type="protein sequence ID" value="MDY0882166.1"/>
    <property type="molecule type" value="Genomic_DNA"/>
</dbReference>
<feature type="chain" id="PRO_5046315695" evidence="2">
    <location>
        <begin position="30"/>
        <end position="252"/>
    </location>
</feature>
<keyword evidence="4" id="KW-1185">Reference proteome</keyword>
<evidence type="ECO:0000313" key="4">
    <source>
        <dbReference type="Proteomes" id="UP001279642"/>
    </source>
</evidence>
<dbReference type="RefSeq" id="WP_320507196.1">
    <property type="nucleotide sequence ID" value="NZ_JAXCLW010000001.1"/>
</dbReference>
<accession>A0ABU5E798</accession>
<keyword evidence="1" id="KW-1133">Transmembrane helix</keyword>
<evidence type="ECO:0000313" key="3">
    <source>
        <dbReference type="EMBL" id="MDY0882166.1"/>
    </source>
</evidence>
<name>A0ABU5E798_9PROT</name>
<dbReference type="InterPro" id="IPR019088">
    <property type="entry name" value="CHP02186-rel_TM"/>
</dbReference>
<evidence type="ECO:0000256" key="1">
    <source>
        <dbReference type="SAM" id="Phobius"/>
    </source>
</evidence>
<keyword evidence="2" id="KW-0732">Signal</keyword>
<reference evidence="3 4" key="1">
    <citation type="journal article" date="2016" name="Antonie Van Leeuwenhoek">
        <title>Dongia soli sp. nov., isolated from soil from Dokdo, Korea.</title>
        <authorList>
            <person name="Kim D.U."/>
            <person name="Lee H."/>
            <person name="Kim H."/>
            <person name="Kim S.G."/>
            <person name="Ka J.O."/>
        </authorList>
    </citation>
    <scope>NUCLEOTIDE SEQUENCE [LARGE SCALE GENOMIC DNA]</scope>
    <source>
        <strain evidence="3 4">D78</strain>
    </source>
</reference>
<comment type="caution">
    <text evidence="3">The sequence shown here is derived from an EMBL/GenBank/DDBJ whole genome shotgun (WGS) entry which is preliminary data.</text>
</comment>
<keyword evidence="1" id="KW-0472">Membrane</keyword>
<evidence type="ECO:0000256" key="2">
    <source>
        <dbReference type="SAM" id="SignalP"/>
    </source>
</evidence>
<feature type="signal peptide" evidence="2">
    <location>
        <begin position="1"/>
        <end position="29"/>
    </location>
</feature>
<organism evidence="3 4">
    <name type="scientific">Dongia soli</name>
    <dbReference type="NCBI Taxonomy" id="600628"/>
    <lineage>
        <taxon>Bacteria</taxon>
        <taxon>Pseudomonadati</taxon>
        <taxon>Pseudomonadota</taxon>
        <taxon>Alphaproteobacteria</taxon>
        <taxon>Rhodospirillales</taxon>
        <taxon>Dongiaceae</taxon>
        <taxon>Dongia</taxon>
    </lineage>
</organism>
<protein>
    <submittedName>
        <fullName evidence="3">TIGR02186 family protein</fullName>
    </submittedName>
</protein>
<proteinExistence type="predicted"/>
<sequence>MLRSAGLFILALCVLAACTLAIAMRPATAKSVVADIDRHLIAITTDFSGQDVLIFGAVDQPGDIIMAMWGPQGDVQVHHKERVAGIWVNREAVTFGNVPSFYGIASSRPLYELLAPDVLDRYQLGVGRLRLKTLGADAPNVADFRSALIRERQRGNLYADKVGRVTFVGDTLFRANLRLPSTVPTGKFLIEVYLARDGQIVDAQTIPLVISKVGFGADIYRFANNNGFAYGVVAVIVALLAGWLAHLMFRRR</sequence>
<dbReference type="Proteomes" id="UP001279642">
    <property type="component" value="Unassembled WGS sequence"/>
</dbReference>
<dbReference type="PROSITE" id="PS51257">
    <property type="entry name" value="PROKAR_LIPOPROTEIN"/>
    <property type="match status" value="1"/>
</dbReference>
<dbReference type="Pfam" id="PF09608">
    <property type="entry name" value="Alph_Pro_TM"/>
    <property type="match status" value="1"/>
</dbReference>